<dbReference type="EMBL" id="JACJLU010000014">
    <property type="protein sequence ID" value="MBM6832165.1"/>
    <property type="molecule type" value="Genomic_DNA"/>
</dbReference>
<dbReference type="AlphaFoldDB" id="A0A7W8D1K0"/>
<reference evidence="2 4" key="3">
    <citation type="journal article" date="2021" name="Sci. Rep.">
        <title>The distribution of antibiotic resistance genes in chicken gut microbiota commensals.</title>
        <authorList>
            <person name="Juricova H."/>
            <person name="Matiasovicova J."/>
            <person name="Kubasova T."/>
            <person name="Cejkova D."/>
            <person name="Rychlik I."/>
        </authorList>
    </citation>
    <scope>NUCLEOTIDE SEQUENCE [LARGE SCALE GENOMIC DNA]</scope>
    <source>
        <strain evidence="2 4">An423</strain>
    </source>
</reference>
<evidence type="ECO:0000313" key="4">
    <source>
        <dbReference type="Proteomes" id="UP000775500"/>
    </source>
</evidence>
<protein>
    <submittedName>
        <fullName evidence="1">Uncharacterized protein</fullName>
    </submittedName>
</protein>
<organism evidence="1 3">
    <name type="scientific">Faecalicoccus acidiformans</name>
    <dbReference type="NCBI Taxonomy" id="915173"/>
    <lineage>
        <taxon>Bacteria</taxon>
        <taxon>Bacillati</taxon>
        <taxon>Bacillota</taxon>
        <taxon>Erysipelotrichia</taxon>
        <taxon>Erysipelotrichales</taxon>
        <taxon>Erysipelotrichaceae</taxon>
        <taxon>Faecalicoccus</taxon>
    </lineage>
</organism>
<proteinExistence type="predicted"/>
<dbReference type="EMBL" id="JACHHD010000002">
    <property type="protein sequence ID" value="MBB5184323.1"/>
    <property type="molecule type" value="Genomic_DNA"/>
</dbReference>
<keyword evidence="4" id="KW-1185">Reference proteome</keyword>
<dbReference type="Proteomes" id="UP000775500">
    <property type="component" value="Unassembled WGS sequence"/>
</dbReference>
<name>A0A7W8D1K0_9FIRM</name>
<dbReference type="RefSeq" id="WP_183374194.1">
    <property type="nucleotide sequence ID" value="NZ_JACHHD010000002.1"/>
</dbReference>
<evidence type="ECO:0000313" key="3">
    <source>
        <dbReference type="Proteomes" id="UP000521313"/>
    </source>
</evidence>
<comment type="caution">
    <text evidence="1">The sequence shown here is derived from an EMBL/GenBank/DDBJ whole genome shotgun (WGS) entry which is preliminary data.</text>
</comment>
<reference evidence="1 3" key="1">
    <citation type="submission" date="2020-08" db="EMBL/GenBank/DDBJ databases">
        <title>Genomic Encyclopedia of Type Strains, Phase IV (KMG-IV): sequencing the most valuable type-strain genomes for metagenomic binning, comparative biology and taxonomic classification.</title>
        <authorList>
            <person name="Goeker M."/>
        </authorList>
    </citation>
    <scope>NUCLEOTIDE SEQUENCE [LARGE SCALE GENOMIC DNA]</scope>
    <source>
        <strain evidence="1 3">DSM 26963</strain>
    </source>
</reference>
<gene>
    <name evidence="2" type="ORF">H5982_08720</name>
    <name evidence="1" type="ORF">HNQ43_000358</name>
</gene>
<evidence type="ECO:0000313" key="1">
    <source>
        <dbReference type="EMBL" id="MBB5184323.1"/>
    </source>
</evidence>
<dbReference type="Proteomes" id="UP000521313">
    <property type="component" value="Unassembled WGS sequence"/>
</dbReference>
<accession>A0A7W8D1K0</accession>
<sequence>MSETIKYFDGVSFNLNDKTMTIENGTNGTFDYRRIKRALVLNEKAKFKGSQPPFTQLLPHGPGIPAILTDPYVYVGVKIVMDDETILCVYTSKEETQTGTDQYIEDRKRAKEIEAFFRKIIHKYQPSEA</sequence>
<evidence type="ECO:0000313" key="2">
    <source>
        <dbReference type="EMBL" id="MBM6832165.1"/>
    </source>
</evidence>
<reference evidence="2" key="2">
    <citation type="submission" date="2020-08" db="EMBL/GenBank/DDBJ databases">
        <authorList>
            <person name="Cejkova D."/>
            <person name="Kubasova T."/>
            <person name="Jahodarova E."/>
            <person name="Rychlik I."/>
        </authorList>
    </citation>
    <scope>NUCLEOTIDE SEQUENCE</scope>
    <source>
        <strain evidence="2">An423</strain>
    </source>
</reference>